<dbReference type="Proteomes" id="UP001142393">
    <property type="component" value="Unassembled WGS sequence"/>
</dbReference>
<dbReference type="AlphaFoldDB" id="A0A9W8TZF4"/>
<evidence type="ECO:0000313" key="3">
    <source>
        <dbReference type="Proteomes" id="UP001142393"/>
    </source>
</evidence>
<feature type="chain" id="PRO_5040949037" evidence="1">
    <location>
        <begin position="22"/>
        <end position="108"/>
    </location>
</feature>
<keyword evidence="3" id="KW-1185">Reference proteome</keyword>
<feature type="signal peptide" evidence="1">
    <location>
        <begin position="1"/>
        <end position="21"/>
    </location>
</feature>
<comment type="caution">
    <text evidence="2">The sequence shown here is derived from an EMBL/GenBank/DDBJ whole genome shotgun (WGS) entry which is preliminary data.</text>
</comment>
<gene>
    <name evidence="2" type="ORF">DFH05DRAFT_969734</name>
</gene>
<proteinExistence type="predicted"/>
<evidence type="ECO:0000256" key="1">
    <source>
        <dbReference type="SAM" id="SignalP"/>
    </source>
</evidence>
<protein>
    <submittedName>
        <fullName evidence="2">Uncharacterized protein</fullName>
    </submittedName>
</protein>
<accession>A0A9W8TZF4</accession>
<dbReference type="EMBL" id="JANVFU010000004">
    <property type="protein sequence ID" value="KAJ3746646.1"/>
    <property type="molecule type" value="Genomic_DNA"/>
</dbReference>
<evidence type="ECO:0000313" key="2">
    <source>
        <dbReference type="EMBL" id="KAJ3746646.1"/>
    </source>
</evidence>
<organism evidence="2 3">
    <name type="scientific">Lentinula detonsa</name>
    <dbReference type="NCBI Taxonomy" id="2804962"/>
    <lineage>
        <taxon>Eukaryota</taxon>
        <taxon>Fungi</taxon>
        <taxon>Dikarya</taxon>
        <taxon>Basidiomycota</taxon>
        <taxon>Agaricomycotina</taxon>
        <taxon>Agaricomycetes</taxon>
        <taxon>Agaricomycetidae</taxon>
        <taxon>Agaricales</taxon>
        <taxon>Marasmiineae</taxon>
        <taxon>Omphalotaceae</taxon>
        <taxon>Lentinula</taxon>
    </lineage>
</organism>
<reference evidence="2 3" key="1">
    <citation type="journal article" date="2023" name="Proc. Natl. Acad. Sci. U.S.A.">
        <title>A global phylogenomic analysis of the shiitake genus Lentinula.</title>
        <authorList>
            <person name="Sierra-Patev S."/>
            <person name="Min B."/>
            <person name="Naranjo-Ortiz M."/>
            <person name="Looney B."/>
            <person name="Konkel Z."/>
            <person name="Slot J.C."/>
            <person name="Sakamoto Y."/>
            <person name="Steenwyk J.L."/>
            <person name="Rokas A."/>
            <person name="Carro J."/>
            <person name="Camarero S."/>
            <person name="Ferreira P."/>
            <person name="Molpeceres G."/>
            <person name="Ruiz-Duenas F.J."/>
            <person name="Serrano A."/>
            <person name="Henrissat B."/>
            <person name="Drula E."/>
            <person name="Hughes K.W."/>
            <person name="Mata J.L."/>
            <person name="Ishikawa N.K."/>
            <person name="Vargas-Isla R."/>
            <person name="Ushijima S."/>
            <person name="Smith C.A."/>
            <person name="Donoghue J."/>
            <person name="Ahrendt S."/>
            <person name="Andreopoulos W."/>
            <person name="He G."/>
            <person name="LaButti K."/>
            <person name="Lipzen A."/>
            <person name="Ng V."/>
            <person name="Riley R."/>
            <person name="Sandor L."/>
            <person name="Barry K."/>
            <person name="Martinez A.T."/>
            <person name="Xiao Y."/>
            <person name="Gibbons J.G."/>
            <person name="Terashima K."/>
            <person name="Grigoriev I.V."/>
            <person name="Hibbett D."/>
        </authorList>
    </citation>
    <scope>NUCLEOTIDE SEQUENCE [LARGE SCALE GENOMIC DNA]</scope>
    <source>
        <strain evidence="2 3">TFB7810</strain>
    </source>
</reference>
<sequence>MKKTSCFWLLANIWTFPVVDENQIALTCYNFSTFLLLLCSDQLSDQLLRVSIWQANLDTALRKIKENWKATSLHAFRSSASLDAIFCLVSAVHCELGSAELRLETVKR</sequence>
<name>A0A9W8TZF4_9AGAR</name>
<keyword evidence="1" id="KW-0732">Signal</keyword>